<evidence type="ECO:0000313" key="4">
    <source>
        <dbReference type="EMBL" id="GAA4552050.1"/>
    </source>
</evidence>
<dbReference type="PANTHER" id="PTHR13789">
    <property type="entry name" value="MONOOXYGENASE"/>
    <property type="match status" value="1"/>
</dbReference>
<keyword evidence="5" id="KW-1185">Reference proteome</keyword>
<dbReference type="RefSeq" id="WP_345421982.1">
    <property type="nucleotide sequence ID" value="NZ_BAABGT010000070.1"/>
</dbReference>
<gene>
    <name evidence="4" type="ORF">GCM10023175_45010</name>
</gene>
<accession>A0ABP8RY28</accession>
<organism evidence="4 5">
    <name type="scientific">Pseudonocardia xishanensis</name>
    <dbReference type="NCBI Taxonomy" id="630995"/>
    <lineage>
        <taxon>Bacteria</taxon>
        <taxon>Bacillati</taxon>
        <taxon>Actinomycetota</taxon>
        <taxon>Actinomycetes</taxon>
        <taxon>Pseudonocardiales</taxon>
        <taxon>Pseudonocardiaceae</taxon>
        <taxon>Pseudonocardia</taxon>
    </lineage>
</organism>
<keyword evidence="2 4" id="KW-0503">Monooxygenase</keyword>
<evidence type="ECO:0000256" key="2">
    <source>
        <dbReference type="ARBA" id="ARBA00023033"/>
    </source>
</evidence>
<comment type="caution">
    <text evidence="4">The sequence shown here is derived from an EMBL/GenBank/DDBJ whole genome shotgun (WGS) entry which is preliminary data.</text>
</comment>
<evidence type="ECO:0000256" key="1">
    <source>
        <dbReference type="ARBA" id="ARBA00023002"/>
    </source>
</evidence>
<sequence>MTTALVIGAGVAGPVLAMALQKAGLHAELYEGAETMADDRGSWLTLQVNGMDALRAVDAHHVVEPLGFPSLRMRFHSGTGRELGVMTMGDPLPDGTVSRLMQRSELYRALRDEAVARGAEIRLGARLTGAERVGDRVRATFADGSTAEGDLLVGCDGIRSRVRTLIDPAAPPVRYVPVLNVGGLVEDFPLDTPSDEFQMMFGKRCFFGWSATPTGGAAWFANPPRREEPGPGVLAAMTDADWRARLLDLLSVDDSPACDIVRATPGPLFGWATFDIPRVPTWHRERMIVIGDAAHATSPAAGQGAAMAIEDAVVLAKCLRDRPVEEAFAHFEGLRRARVEAVVAAGRRGSNQKAPGRVGRVLRDAFMPMMLRRMSTKGGVSPEWLHRHHIEWDETTPV</sequence>
<evidence type="ECO:0000313" key="5">
    <source>
        <dbReference type="Proteomes" id="UP001501598"/>
    </source>
</evidence>
<evidence type="ECO:0000259" key="3">
    <source>
        <dbReference type="Pfam" id="PF01494"/>
    </source>
</evidence>
<keyword evidence="1" id="KW-0560">Oxidoreductase</keyword>
<dbReference type="GO" id="GO:0004497">
    <property type="term" value="F:monooxygenase activity"/>
    <property type="evidence" value="ECO:0007669"/>
    <property type="project" value="UniProtKB-KW"/>
</dbReference>
<dbReference type="InterPro" id="IPR036188">
    <property type="entry name" value="FAD/NAD-bd_sf"/>
</dbReference>
<dbReference type="InterPro" id="IPR050493">
    <property type="entry name" value="FAD-dep_Monooxygenase_BioMet"/>
</dbReference>
<dbReference type="Pfam" id="PF01494">
    <property type="entry name" value="FAD_binding_3"/>
    <property type="match status" value="1"/>
</dbReference>
<dbReference type="InterPro" id="IPR002938">
    <property type="entry name" value="FAD-bd"/>
</dbReference>
<dbReference type="SUPFAM" id="SSF51905">
    <property type="entry name" value="FAD/NAD(P)-binding domain"/>
    <property type="match status" value="1"/>
</dbReference>
<dbReference type="PRINTS" id="PR00420">
    <property type="entry name" value="RNGMNOXGNASE"/>
</dbReference>
<dbReference type="Gene3D" id="3.50.50.60">
    <property type="entry name" value="FAD/NAD(P)-binding domain"/>
    <property type="match status" value="1"/>
</dbReference>
<proteinExistence type="predicted"/>
<feature type="domain" description="FAD-binding" evidence="3">
    <location>
        <begin position="2"/>
        <end position="321"/>
    </location>
</feature>
<protein>
    <submittedName>
        <fullName evidence="4">FAD-dependent monooxygenase</fullName>
    </submittedName>
</protein>
<reference evidence="5" key="1">
    <citation type="journal article" date="2019" name="Int. J. Syst. Evol. Microbiol.">
        <title>The Global Catalogue of Microorganisms (GCM) 10K type strain sequencing project: providing services to taxonomists for standard genome sequencing and annotation.</title>
        <authorList>
            <consortium name="The Broad Institute Genomics Platform"/>
            <consortium name="The Broad Institute Genome Sequencing Center for Infectious Disease"/>
            <person name="Wu L."/>
            <person name="Ma J."/>
        </authorList>
    </citation>
    <scope>NUCLEOTIDE SEQUENCE [LARGE SCALE GENOMIC DNA]</scope>
    <source>
        <strain evidence="5">JCM 17906</strain>
    </source>
</reference>
<dbReference type="Proteomes" id="UP001501598">
    <property type="component" value="Unassembled WGS sequence"/>
</dbReference>
<dbReference type="PANTHER" id="PTHR13789:SF309">
    <property type="entry name" value="PUTATIVE (AFU_ORTHOLOGUE AFUA_6G14510)-RELATED"/>
    <property type="match status" value="1"/>
</dbReference>
<name>A0ABP8RY28_9PSEU</name>
<dbReference type="EMBL" id="BAABGT010000070">
    <property type="protein sequence ID" value="GAA4552050.1"/>
    <property type="molecule type" value="Genomic_DNA"/>
</dbReference>